<feature type="compositionally biased region" description="Low complexity" evidence="1">
    <location>
        <begin position="22"/>
        <end position="39"/>
    </location>
</feature>
<name>A0A9P7KJV7_9AGAR</name>
<reference evidence="3" key="1">
    <citation type="submission" date="2021-02" db="EMBL/GenBank/DDBJ databases">
        <authorList>
            <person name="Nieuwenhuis M."/>
            <person name="Van De Peppel L.J.J."/>
        </authorList>
    </citation>
    <scope>NUCLEOTIDE SEQUENCE</scope>
    <source>
        <strain evidence="3">D49</strain>
    </source>
</reference>
<dbReference type="AlphaFoldDB" id="A0A9P7KJV7"/>
<reference evidence="3" key="2">
    <citation type="submission" date="2021-10" db="EMBL/GenBank/DDBJ databases">
        <title>Phylogenomics reveals ancestral predisposition of the termite-cultivated fungus Termitomyces towards a domesticated lifestyle.</title>
        <authorList>
            <person name="Auxier B."/>
            <person name="Grum-Grzhimaylo A."/>
            <person name="Cardenas M.E."/>
            <person name="Lodge J.D."/>
            <person name="Laessoe T."/>
            <person name="Pedersen O."/>
            <person name="Smith M.E."/>
            <person name="Kuyper T.W."/>
            <person name="Franco-Molano E.A."/>
            <person name="Baroni T.J."/>
            <person name="Aanen D.K."/>
        </authorList>
    </citation>
    <scope>NUCLEOTIDE SEQUENCE</scope>
    <source>
        <strain evidence="3">D49</strain>
    </source>
</reference>
<evidence type="ECO:0000256" key="2">
    <source>
        <dbReference type="SAM" id="Phobius"/>
    </source>
</evidence>
<dbReference type="OrthoDB" id="3062838at2759"/>
<protein>
    <submittedName>
        <fullName evidence="3">Uncharacterized protein</fullName>
    </submittedName>
</protein>
<organism evidence="3 4">
    <name type="scientific">Sphagnurus paluster</name>
    <dbReference type="NCBI Taxonomy" id="117069"/>
    <lineage>
        <taxon>Eukaryota</taxon>
        <taxon>Fungi</taxon>
        <taxon>Dikarya</taxon>
        <taxon>Basidiomycota</taxon>
        <taxon>Agaricomycotina</taxon>
        <taxon>Agaricomycetes</taxon>
        <taxon>Agaricomycetidae</taxon>
        <taxon>Agaricales</taxon>
        <taxon>Tricholomatineae</taxon>
        <taxon>Lyophyllaceae</taxon>
        <taxon>Sphagnurus</taxon>
    </lineage>
</organism>
<feature type="transmembrane region" description="Helical" evidence="2">
    <location>
        <begin position="127"/>
        <end position="144"/>
    </location>
</feature>
<feature type="compositionally biased region" description="Basic and acidic residues" evidence="1">
    <location>
        <begin position="46"/>
        <end position="55"/>
    </location>
</feature>
<evidence type="ECO:0000313" key="3">
    <source>
        <dbReference type="EMBL" id="KAG5653053.1"/>
    </source>
</evidence>
<dbReference type="Proteomes" id="UP000717328">
    <property type="component" value="Unassembled WGS sequence"/>
</dbReference>
<comment type="caution">
    <text evidence="3">The sequence shown here is derived from an EMBL/GenBank/DDBJ whole genome shotgun (WGS) entry which is preliminary data.</text>
</comment>
<proteinExistence type="predicted"/>
<evidence type="ECO:0000256" key="1">
    <source>
        <dbReference type="SAM" id="MobiDB-lite"/>
    </source>
</evidence>
<feature type="transmembrane region" description="Helical" evidence="2">
    <location>
        <begin position="209"/>
        <end position="226"/>
    </location>
</feature>
<feature type="transmembrane region" description="Helical" evidence="2">
    <location>
        <begin position="85"/>
        <end position="107"/>
    </location>
</feature>
<feature type="region of interest" description="Disordered" evidence="1">
    <location>
        <begin position="1"/>
        <end position="55"/>
    </location>
</feature>
<keyword evidence="2" id="KW-0812">Transmembrane</keyword>
<evidence type="ECO:0000313" key="4">
    <source>
        <dbReference type="Proteomes" id="UP000717328"/>
    </source>
</evidence>
<keyword evidence="2" id="KW-1133">Transmembrane helix</keyword>
<keyword evidence="2" id="KW-0472">Membrane</keyword>
<dbReference type="EMBL" id="JABCKI010000078">
    <property type="protein sequence ID" value="KAG5653053.1"/>
    <property type="molecule type" value="Genomic_DNA"/>
</dbReference>
<sequence length="255" mass="27684">MPQPTPPKPSLSSSSEDINPPATRAQTSSDTDSSTAMDAILPPPVHNEHPSADHQANKIAVGPRAEDRMHQDKEYEALSAQFNNFVVISTFTAALNIAFLSLAYSVIIPQNGSPTTAELIHYDCGQLLGLIATGIQIGIIVVAGRASSLCFRAAANFESPATVEAGCRDKQIISFYRYVQYCERLQLIGSVMLLNFLLLLSYAMFKHQAFFWVLFVASCVGGFSVFNSGFWKVSVSAETANEISGWIHGRFGKSS</sequence>
<accession>A0A9P7KJV7</accession>
<gene>
    <name evidence="3" type="ORF">H0H81_002507</name>
</gene>
<keyword evidence="4" id="KW-1185">Reference proteome</keyword>
<feature type="transmembrane region" description="Helical" evidence="2">
    <location>
        <begin position="185"/>
        <end position="203"/>
    </location>
</feature>